<dbReference type="InterPro" id="IPR051677">
    <property type="entry name" value="AfsR-DnrI-RedD_regulator"/>
</dbReference>
<sequence>MPSSSSSWQLTLLGPPRLVDGRGNVVRCEGKVLALLAYLALEGAAPRSRVAGLLWPDTVEGSARNNLVHLLRRTAKGYEADLVQAGETLSLAEFVQVDVHGERGPGELLEGATWPDLPEFTDWLLAWRGRLDSERTSAWRAQAQALEDDGSYDEALSVTRRLREVDSLSEDALRREMRLLYLLGNAAEALGVYEAAATALHETLGTQPLPETRQLARDIGRSAEVRASASGETPLPVSVARPPTLVGRADAWAKMEAAWANGQGIVLTGEPGVGKTRLALDFLGAHGGGMRFEGRPGDAGLLYATHARTYRQVLDAYPDLALEPWVRDELTRILPYLGGHPAPIENEEQKLRFWQAKVESLGAAIARGLRYLVFDDVQFMDVASVEAGGFVFANLGWGRPDAPYRTIHIFRKGELDETKAAMLEMMVAAQLVVLVDVDPLGSDAVEELVRQLDLPGGGQVARELGQFTGGNPLLLLETARSLHETHARTGELPDVLPLPDKATTVIASRLARLSPSALHAARAAAVLESDFDLEIVAQTLGAPLLDTASAWEELERAHIVRGSRFEHDLVAEAVRRGLPSAVRRLLHRSAARTLAGLGAQPGRVARHWREGGDARSAAPWFVKAGQEAVRAFREREADTYFREAQRAFEEAGLVDEAARLRA</sequence>
<comment type="caution">
    <text evidence="2">The sequence shown here is derived from an EMBL/GenBank/DDBJ whole genome shotgun (WGS) entry which is preliminary data.</text>
</comment>
<proteinExistence type="predicted"/>
<dbReference type="InterPro" id="IPR041664">
    <property type="entry name" value="AAA_16"/>
</dbReference>
<dbReference type="Proteomes" id="UP000248326">
    <property type="component" value="Unassembled WGS sequence"/>
</dbReference>
<dbReference type="AlphaFoldDB" id="A0A318SE83"/>
<keyword evidence="3" id="KW-1185">Reference proteome</keyword>
<dbReference type="Gene3D" id="1.25.40.10">
    <property type="entry name" value="Tetratricopeptide repeat domain"/>
    <property type="match status" value="1"/>
</dbReference>
<gene>
    <name evidence="2" type="ORF">DES52_103234</name>
</gene>
<dbReference type="Pfam" id="PF13191">
    <property type="entry name" value="AAA_16"/>
    <property type="match status" value="1"/>
</dbReference>
<evidence type="ECO:0000259" key="1">
    <source>
        <dbReference type="SMART" id="SM01043"/>
    </source>
</evidence>
<dbReference type="InterPro" id="IPR011990">
    <property type="entry name" value="TPR-like_helical_dom_sf"/>
</dbReference>
<reference evidence="2 3" key="1">
    <citation type="submission" date="2018-06" db="EMBL/GenBank/DDBJ databases">
        <title>Genomic Encyclopedia of Type Strains, Phase IV (KMG-IV): sequencing the most valuable type-strain genomes for metagenomic binning, comparative biology and taxonomic classification.</title>
        <authorList>
            <person name="Goeker M."/>
        </authorList>
    </citation>
    <scope>NUCLEOTIDE SEQUENCE [LARGE SCALE GENOMIC DNA]</scope>
    <source>
        <strain evidence="2 3">DSM 18048</strain>
    </source>
</reference>
<organism evidence="2 3">
    <name type="scientific">Deinococcus yavapaiensis KR-236</name>
    <dbReference type="NCBI Taxonomy" id="694435"/>
    <lineage>
        <taxon>Bacteria</taxon>
        <taxon>Thermotogati</taxon>
        <taxon>Deinococcota</taxon>
        <taxon>Deinococci</taxon>
        <taxon>Deinococcales</taxon>
        <taxon>Deinococcaceae</taxon>
        <taxon>Deinococcus</taxon>
    </lineage>
</organism>
<keyword evidence="2" id="KW-0238">DNA-binding</keyword>
<dbReference type="SUPFAM" id="SSF52540">
    <property type="entry name" value="P-loop containing nucleoside triphosphate hydrolases"/>
    <property type="match status" value="1"/>
</dbReference>
<dbReference type="InterPro" id="IPR005158">
    <property type="entry name" value="BTAD"/>
</dbReference>
<name>A0A318SE83_9DEIO</name>
<evidence type="ECO:0000313" key="3">
    <source>
        <dbReference type="Proteomes" id="UP000248326"/>
    </source>
</evidence>
<protein>
    <submittedName>
        <fullName evidence="2">DNA-binding SARP family transcriptional activator</fullName>
    </submittedName>
</protein>
<dbReference type="PANTHER" id="PTHR35807">
    <property type="entry name" value="TRANSCRIPTIONAL REGULATOR REDD-RELATED"/>
    <property type="match status" value="1"/>
</dbReference>
<dbReference type="RefSeq" id="WP_110885740.1">
    <property type="nucleotide sequence ID" value="NZ_QJSX01000003.1"/>
</dbReference>
<dbReference type="SMART" id="SM01043">
    <property type="entry name" value="BTAD"/>
    <property type="match status" value="1"/>
</dbReference>
<dbReference type="Pfam" id="PF03704">
    <property type="entry name" value="BTAD"/>
    <property type="match status" value="1"/>
</dbReference>
<evidence type="ECO:0000313" key="2">
    <source>
        <dbReference type="EMBL" id="PYE55401.1"/>
    </source>
</evidence>
<accession>A0A318SE83</accession>
<dbReference type="InterPro" id="IPR027417">
    <property type="entry name" value="P-loop_NTPase"/>
</dbReference>
<dbReference type="EMBL" id="QJSX01000003">
    <property type="protein sequence ID" value="PYE55401.1"/>
    <property type="molecule type" value="Genomic_DNA"/>
</dbReference>
<dbReference type="GO" id="GO:0003677">
    <property type="term" value="F:DNA binding"/>
    <property type="evidence" value="ECO:0007669"/>
    <property type="project" value="UniProtKB-KW"/>
</dbReference>
<feature type="domain" description="Bacterial transcriptional activator" evidence="1">
    <location>
        <begin position="97"/>
        <end position="220"/>
    </location>
</feature>
<dbReference type="OrthoDB" id="74119at2"/>
<dbReference type="SUPFAM" id="SSF48452">
    <property type="entry name" value="TPR-like"/>
    <property type="match status" value="1"/>
</dbReference>